<keyword evidence="6 9" id="KW-0378">Hydrolase</keyword>
<dbReference type="GO" id="GO:0051603">
    <property type="term" value="P:proteolysis involved in protein catabolic process"/>
    <property type="evidence" value="ECO:0007669"/>
    <property type="project" value="InterPro"/>
</dbReference>
<evidence type="ECO:0000313" key="10">
    <source>
        <dbReference type="Proteomes" id="UP000011704"/>
    </source>
</evidence>
<evidence type="ECO:0000256" key="3">
    <source>
        <dbReference type="ARBA" id="ARBA00022490"/>
    </source>
</evidence>
<evidence type="ECO:0000256" key="5">
    <source>
        <dbReference type="ARBA" id="ARBA00022698"/>
    </source>
</evidence>
<dbReference type="STRING" id="1266370.NITGR_170111"/>
<dbReference type="InterPro" id="IPR029055">
    <property type="entry name" value="Ntn_hydrolases_N"/>
</dbReference>
<keyword evidence="7 9" id="KW-0647">Proteasome</keyword>
<dbReference type="Proteomes" id="UP000011704">
    <property type="component" value="Unassembled WGS sequence"/>
</dbReference>
<evidence type="ECO:0000256" key="8">
    <source>
        <dbReference type="PIRSR" id="PIRSR600243-1"/>
    </source>
</evidence>
<dbReference type="HOGENOM" id="CLU_035750_2_0_0"/>
<accession>M1YHB0</accession>
<gene>
    <name evidence="9" type="ORF">NITGR_170111</name>
</gene>
<evidence type="ECO:0000256" key="6">
    <source>
        <dbReference type="ARBA" id="ARBA00022801"/>
    </source>
</evidence>
<dbReference type="PRINTS" id="PR00141">
    <property type="entry name" value="PROTEASOME"/>
</dbReference>
<dbReference type="AlphaFoldDB" id="M1YHB0"/>
<dbReference type="Pfam" id="PF00227">
    <property type="entry name" value="Proteasome"/>
    <property type="match status" value="1"/>
</dbReference>
<keyword evidence="5" id="KW-0888">Threonine protease</keyword>
<evidence type="ECO:0000256" key="1">
    <source>
        <dbReference type="ARBA" id="ARBA00001198"/>
    </source>
</evidence>
<dbReference type="OrthoDB" id="9794899at2"/>
<dbReference type="InParanoid" id="M1YHB0"/>
<name>M1YHB0_NITG3</name>
<keyword evidence="4" id="KW-0645">Protease</keyword>
<dbReference type="SUPFAM" id="SSF56235">
    <property type="entry name" value="N-terminal nucleophile aminohydrolases (Ntn hydrolases)"/>
    <property type="match status" value="1"/>
</dbReference>
<dbReference type="PROSITE" id="PS51476">
    <property type="entry name" value="PROTEASOME_BETA_2"/>
    <property type="match status" value="1"/>
</dbReference>
<dbReference type="PANTHER" id="PTHR32194">
    <property type="entry name" value="METALLOPROTEASE TLDD"/>
    <property type="match status" value="1"/>
</dbReference>
<evidence type="ECO:0000256" key="2">
    <source>
        <dbReference type="ARBA" id="ARBA00012039"/>
    </source>
</evidence>
<dbReference type="GO" id="GO:0004298">
    <property type="term" value="F:threonine-type endopeptidase activity"/>
    <property type="evidence" value="ECO:0007669"/>
    <property type="project" value="UniProtKB-KW"/>
</dbReference>
<dbReference type="GO" id="GO:0019774">
    <property type="term" value="C:proteasome core complex, beta-subunit complex"/>
    <property type="evidence" value="ECO:0007669"/>
    <property type="project" value="UniProtKB-ARBA"/>
</dbReference>
<dbReference type="GO" id="GO:0005737">
    <property type="term" value="C:cytoplasm"/>
    <property type="evidence" value="ECO:0007669"/>
    <property type="project" value="TreeGrafter"/>
</dbReference>
<dbReference type="InterPro" id="IPR001353">
    <property type="entry name" value="Proteasome_sua/b"/>
</dbReference>
<comment type="caution">
    <text evidence="9">The sequence shown here is derived from an EMBL/GenBank/DDBJ whole genome shotgun (WGS) entry which is preliminary data.</text>
</comment>
<evidence type="ECO:0000256" key="4">
    <source>
        <dbReference type="ARBA" id="ARBA00022670"/>
    </source>
</evidence>
<organism evidence="9 10">
    <name type="scientific">Nitrospina gracilis (strain 3/211)</name>
    <dbReference type="NCBI Taxonomy" id="1266370"/>
    <lineage>
        <taxon>Bacteria</taxon>
        <taxon>Pseudomonadati</taxon>
        <taxon>Nitrospinota/Tectimicrobiota group</taxon>
        <taxon>Nitrospinota</taxon>
        <taxon>Nitrospinia</taxon>
        <taxon>Nitrospinales</taxon>
        <taxon>Nitrospinaceae</taxon>
        <taxon>Nitrospina</taxon>
    </lineage>
</organism>
<sequence>MSDSILHSQGPGDFYELLKRSGYQWASAPENGTPVDASQLMHGTTVLAFHYKDGVVVAGDRRATAGNAIMYDRCDKVIPIDDYSLMAIAGVPATAFEMARILSHNFEYYRRSQLQSLSTEGKIRALSKLLKDNMGMAIQGVGAVSPIFASYDLKEKKAYIYFYDLLGANFEIRTHTATGSGSPVIRGVLEHEDLWGARPLAERDFKEASMLAVRLLQTAGQFDSATGQGRPDDKIYPVVASITGEGYRFLEDNEMEILFQESMKRNA</sequence>
<protein>
    <recommendedName>
        <fullName evidence="2">proteasome endopeptidase complex</fullName>
        <ecNumber evidence="2">3.4.25.1</ecNumber>
    </recommendedName>
</protein>
<dbReference type="RefSeq" id="WP_005006708.1">
    <property type="nucleotide sequence ID" value="NZ_HG422173.1"/>
</dbReference>
<evidence type="ECO:0000256" key="7">
    <source>
        <dbReference type="ARBA" id="ARBA00022942"/>
    </source>
</evidence>
<dbReference type="InterPro" id="IPR023333">
    <property type="entry name" value="Proteasome_suB-type"/>
</dbReference>
<keyword evidence="3" id="KW-0963">Cytoplasm</keyword>
<proteinExistence type="predicted"/>
<keyword evidence="10" id="KW-1185">Reference proteome</keyword>
<dbReference type="Gene3D" id="3.60.20.10">
    <property type="entry name" value="Glutamine Phosphoribosylpyrophosphate, subunit 1, domain 1"/>
    <property type="match status" value="1"/>
</dbReference>
<feature type="active site" description="Nucleophile" evidence="8">
    <location>
        <position position="44"/>
    </location>
</feature>
<comment type="catalytic activity">
    <reaction evidence="1">
        <text>Cleavage of peptide bonds with very broad specificity.</text>
        <dbReference type="EC" id="3.4.25.1"/>
    </reaction>
</comment>
<reference evidence="9 10" key="1">
    <citation type="journal article" date="2013" name="Front. Microbiol.">
        <title>The genome of Nitrospina gracilis illuminates the metabolism and evolution of the major marine nitrite oxidizer.</title>
        <authorList>
            <person name="Luecker S."/>
            <person name="Nowka B."/>
            <person name="Rattei T."/>
            <person name="Spieck E."/>
            <person name="and Daims H."/>
        </authorList>
    </citation>
    <scope>NUCLEOTIDE SEQUENCE [LARGE SCALE GENOMIC DNA]</scope>
    <source>
        <strain evidence="9 10">3/211</strain>
    </source>
</reference>
<dbReference type="PANTHER" id="PTHR32194:SF0">
    <property type="entry name" value="ATP-DEPENDENT PROTEASE SUBUNIT HSLV"/>
    <property type="match status" value="1"/>
</dbReference>
<dbReference type="InterPro" id="IPR000243">
    <property type="entry name" value="Pept_T1A_subB"/>
</dbReference>
<evidence type="ECO:0000313" key="9">
    <source>
        <dbReference type="EMBL" id="CCQ89854.1"/>
    </source>
</evidence>
<dbReference type="EC" id="3.4.25.1" evidence="2"/>
<dbReference type="EMBL" id="CAQJ01000019">
    <property type="protein sequence ID" value="CCQ89854.1"/>
    <property type="molecule type" value="Genomic_DNA"/>
</dbReference>